<dbReference type="RefSeq" id="WP_250932755.1">
    <property type="nucleotide sequence ID" value="NZ_JAMQBK010000096.1"/>
</dbReference>
<name>A0ABT0UEB4_9BACT</name>
<sequence>MNVRWLVLCFSICASTIATAQEPARLLPFQGHLTKPKEGAVNKYEPVATGSYTILVSLYSSPEGGQGLVWGPERQENIPVVNGLVNLLIGSNKAFPADPKFFAQTLFVGVTVDKDNDPLTPDLEMVPRQQLLPALFAHGAKHALRADIATNSENSQLAASATNAINSDKLGGQTLNQIKELVNTAAGSAVPISGGSIAGSLDVKKGITSTRLDLGNQAALSLFEKTNVEEVERYLVIRGAEGNYAIGGGEFEKRIGIRIQGVTVFENNVRAPDLSARNINCSVVVGARVAASEYVQTRRLETPTISTTLARGVPLVIKHYVQIDGACKASSFTETSSRELKRDVKPLSTHEAAKTLRELNPVSFEYISDEKGDRQFGFIAEEVPAACSTSDRKSVQLMEMIAVLTKVVQQQAESVDELNGRVKKLELLLQANKPRIK</sequence>
<gene>
    <name evidence="3" type="ORF">NB063_29140</name>
</gene>
<dbReference type="InterPro" id="IPR030392">
    <property type="entry name" value="S74_ICA"/>
</dbReference>
<organism evidence="3 4">
    <name type="scientific">Aporhodopirellula aestuarii</name>
    <dbReference type="NCBI Taxonomy" id="2950107"/>
    <lineage>
        <taxon>Bacteria</taxon>
        <taxon>Pseudomonadati</taxon>
        <taxon>Planctomycetota</taxon>
        <taxon>Planctomycetia</taxon>
        <taxon>Pirellulales</taxon>
        <taxon>Pirellulaceae</taxon>
        <taxon>Aporhodopirellula</taxon>
    </lineage>
</organism>
<evidence type="ECO:0000313" key="3">
    <source>
        <dbReference type="EMBL" id="MCM2374708.1"/>
    </source>
</evidence>
<keyword evidence="1" id="KW-0732">Signal</keyword>
<feature type="signal peptide" evidence="1">
    <location>
        <begin position="1"/>
        <end position="20"/>
    </location>
</feature>
<keyword evidence="4" id="KW-1185">Reference proteome</keyword>
<evidence type="ECO:0000256" key="1">
    <source>
        <dbReference type="SAM" id="SignalP"/>
    </source>
</evidence>
<feature type="chain" id="PRO_5045366450" evidence="1">
    <location>
        <begin position="21"/>
        <end position="437"/>
    </location>
</feature>
<accession>A0ABT0UEB4</accession>
<protein>
    <submittedName>
        <fullName evidence="3">Tail fiber domain-containing protein</fullName>
    </submittedName>
</protein>
<dbReference type="PROSITE" id="PS51688">
    <property type="entry name" value="ICA"/>
    <property type="match status" value="1"/>
</dbReference>
<proteinExistence type="predicted"/>
<dbReference type="EMBL" id="JAMQBK010000096">
    <property type="protein sequence ID" value="MCM2374708.1"/>
    <property type="molecule type" value="Genomic_DNA"/>
</dbReference>
<evidence type="ECO:0000259" key="2">
    <source>
        <dbReference type="PROSITE" id="PS51688"/>
    </source>
</evidence>
<reference evidence="3 4" key="1">
    <citation type="journal article" date="2022" name="Syst. Appl. Microbiol.">
        <title>Rhodopirellula aestuarii sp. nov., a novel member of the genus Rhodopirellula isolated from brackish sediments collected in the Tagus River estuary, Portugal.</title>
        <authorList>
            <person name="Vitorino I.R."/>
            <person name="Klimek D."/>
            <person name="Calusinska M."/>
            <person name="Lobo-da-Cunha A."/>
            <person name="Vasconcelos V."/>
            <person name="Lage O.M."/>
        </authorList>
    </citation>
    <scope>NUCLEOTIDE SEQUENCE [LARGE SCALE GENOMIC DNA]</scope>
    <source>
        <strain evidence="3 4">ICT_H3.1</strain>
    </source>
</reference>
<comment type="caution">
    <text evidence="3">The sequence shown here is derived from an EMBL/GenBank/DDBJ whole genome shotgun (WGS) entry which is preliminary data.</text>
</comment>
<feature type="domain" description="Peptidase S74" evidence="2">
    <location>
        <begin position="336"/>
        <end position="429"/>
    </location>
</feature>
<dbReference type="Pfam" id="PF13884">
    <property type="entry name" value="Peptidase_S74"/>
    <property type="match status" value="1"/>
</dbReference>
<dbReference type="Proteomes" id="UP001202961">
    <property type="component" value="Unassembled WGS sequence"/>
</dbReference>
<evidence type="ECO:0000313" key="4">
    <source>
        <dbReference type="Proteomes" id="UP001202961"/>
    </source>
</evidence>